<gene>
    <name evidence="1" type="ORF">WM2015_2066</name>
</gene>
<name>A0A0K0XXU5_9GAMM</name>
<sequence>MQFSSLIPVLGSLAYLAAGLLLALGFVNARPRLRAVAVALAVLGGAAHALLLWQSLRVGGGLNLNMLDVLSLTAWMIVLVLLLSWLRHGPAETGIVVFPGAAVCLLLMALVPAEPLILAELTPALRLHVYSSLIAYSLLSIAALNALLLAVQDSLLRHPKRIRQLEMLPPLNSLETLLFRLVAAGWLVLTLSLITGFMFVDNLFAQHLVHKTALSVLSWLLFALLLAGRWWFGWRGRRAIRFTLAAMFVLVLAYFGSKLVLEVLLDRSWSQPTPTAAMAEAIRTPR</sequence>
<dbReference type="PANTHER" id="PTHR38034:SF1">
    <property type="entry name" value="INNER MEMBRANE PROTEIN YPJD"/>
    <property type="match status" value="1"/>
</dbReference>
<accession>A0A0K0XXU5</accession>
<dbReference type="GO" id="GO:0005886">
    <property type="term" value="C:plasma membrane"/>
    <property type="evidence" value="ECO:0007669"/>
    <property type="project" value="TreeGrafter"/>
</dbReference>
<evidence type="ECO:0000313" key="1">
    <source>
        <dbReference type="EMBL" id="AKS42431.1"/>
    </source>
</evidence>
<dbReference type="OrthoDB" id="9780793at2"/>
<proteinExistence type="predicted"/>
<reference evidence="1 2" key="1">
    <citation type="submission" date="2015-07" db="EMBL/GenBank/DDBJ databases">
        <authorList>
            <person name="Noorani M."/>
        </authorList>
    </citation>
    <scope>NUCLEOTIDE SEQUENCE [LARGE SCALE GENOMIC DNA]</scope>
    <source>
        <strain evidence="1 2">KCTC 42284</strain>
    </source>
</reference>
<organism evidence="1 2">
    <name type="scientific">Wenzhouxiangella marina</name>
    <dbReference type="NCBI Taxonomy" id="1579979"/>
    <lineage>
        <taxon>Bacteria</taxon>
        <taxon>Pseudomonadati</taxon>
        <taxon>Pseudomonadota</taxon>
        <taxon>Gammaproteobacteria</taxon>
        <taxon>Chromatiales</taxon>
        <taxon>Wenzhouxiangellaceae</taxon>
        <taxon>Wenzhouxiangella</taxon>
    </lineage>
</organism>
<dbReference type="GO" id="GO:0017004">
    <property type="term" value="P:cytochrome complex assembly"/>
    <property type="evidence" value="ECO:0007669"/>
    <property type="project" value="InterPro"/>
</dbReference>
<dbReference type="InterPro" id="IPR002541">
    <property type="entry name" value="Cyt_c_assembly"/>
</dbReference>
<dbReference type="STRING" id="1579979.WM2015_2066"/>
<dbReference type="KEGG" id="wma:WM2015_2066"/>
<evidence type="ECO:0000313" key="2">
    <source>
        <dbReference type="Proteomes" id="UP000066624"/>
    </source>
</evidence>
<keyword evidence="2" id="KW-1185">Reference proteome</keyword>
<dbReference type="RefSeq" id="WP_049725991.1">
    <property type="nucleotide sequence ID" value="NZ_CP012154.1"/>
</dbReference>
<dbReference type="Pfam" id="PF01578">
    <property type="entry name" value="Cytochrom_C_asm"/>
    <property type="match status" value="1"/>
</dbReference>
<protein>
    <submittedName>
        <fullName evidence="1">ABC-type uncharacterized transport system, permease component</fullName>
    </submittedName>
</protein>
<dbReference type="EMBL" id="CP012154">
    <property type="protein sequence ID" value="AKS42431.1"/>
    <property type="molecule type" value="Genomic_DNA"/>
</dbReference>
<dbReference type="AlphaFoldDB" id="A0A0K0XXU5"/>
<dbReference type="GO" id="GO:0020037">
    <property type="term" value="F:heme binding"/>
    <property type="evidence" value="ECO:0007669"/>
    <property type="project" value="InterPro"/>
</dbReference>
<dbReference type="PANTHER" id="PTHR38034">
    <property type="entry name" value="INNER MEMBRANE PROTEIN YPJD"/>
    <property type="match status" value="1"/>
</dbReference>
<dbReference type="Proteomes" id="UP000066624">
    <property type="component" value="Chromosome"/>
</dbReference>
<dbReference type="InterPro" id="IPR052372">
    <property type="entry name" value="YpjD/HemX"/>
</dbReference>